<accession>A0A2P4ZM65</accession>
<evidence type="ECO:0000256" key="1">
    <source>
        <dbReference type="SAM" id="Phobius"/>
    </source>
</evidence>
<dbReference type="AlphaFoldDB" id="A0A2P4ZM65"/>
<keyword evidence="1" id="KW-1133">Transmembrane helix</keyword>
<evidence type="ECO:0000313" key="3">
    <source>
        <dbReference type="Proteomes" id="UP000054821"/>
    </source>
</evidence>
<dbReference type="Proteomes" id="UP000054821">
    <property type="component" value="Unassembled WGS sequence"/>
</dbReference>
<keyword evidence="1" id="KW-0472">Membrane</keyword>
<gene>
    <name evidence="2" type="ORF">TGAM01_v205680</name>
</gene>
<name>A0A2P4ZM65_9HYPO</name>
<comment type="caution">
    <text evidence="2">The sequence shown here is derived from an EMBL/GenBank/DDBJ whole genome shotgun (WGS) entry which is preliminary data.</text>
</comment>
<protein>
    <submittedName>
        <fullName evidence="2">Uncharacterized protein</fullName>
    </submittedName>
</protein>
<reference evidence="2 3" key="1">
    <citation type="journal article" date="2016" name="Genome Announc.">
        <title>Draft Whole-Genome Sequence of Trichoderma gamsii T6085, a Promising Biocontrol Agent of Fusarium Head Blight on Wheat.</title>
        <authorList>
            <person name="Baroncelli R."/>
            <person name="Zapparata A."/>
            <person name="Piaggeschi G."/>
            <person name="Sarrocco S."/>
            <person name="Vannacci G."/>
        </authorList>
    </citation>
    <scope>NUCLEOTIDE SEQUENCE [LARGE SCALE GENOMIC DNA]</scope>
    <source>
        <strain evidence="2 3">T6085</strain>
    </source>
</reference>
<dbReference type="EMBL" id="JPDN02000018">
    <property type="protein sequence ID" value="PON25386.1"/>
    <property type="molecule type" value="Genomic_DNA"/>
</dbReference>
<evidence type="ECO:0000313" key="2">
    <source>
        <dbReference type="EMBL" id="PON25386.1"/>
    </source>
</evidence>
<dbReference type="GeneID" id="29990529"/>
<keyword evidence="1" id="KW-0812">Transmembrane</keyword>
<feature type="transmembrane region" description="Helical" evidence="1">
    <location>
        <begin position="6"/>
        <end position="24"/>
    </location>
</feature>
<proteinExistence type="predicted"/>
<sequence length="116" mass="12764">MSGLEIVALVPSIISAWCAVAVEYRSWRKRRAKRTSERKNTLLQTHLQSIGPMLNSQFQEHFRRGGGAFQRGDDHDDTLSAIPTPIASATDSANATLPVIFIVFSFSKSSSRVSGE</sequence>
<organism evidence="2 3">
    <name type="scientific">Trichoderma gamsii</name>
    <dbReference type="NCBI Taxonomy" id="398673"/>
    <lineage>
        <taxon>Eukaryota</taxon>
        <taxon>Fungi</taxon>
        <taxon>Dikarya</taxon>
        <taxon>Ascomycota</taxon>
        <taxon>Pezizomycotina</taxon>
        <taxon>Sordariomycetes</taxon>
        <taxon>Hypocreomycetidae</taxon>
        <taxon>Hypocreales</taxon>
        <taxon>Hypocreaceae</taxon>
        <taxon>Trichoderma</taxon>
    </lineage>
</organism>
<keyword evidence="3" id="KW-1185">Reference proteome</keyword>
<dbReference type="RefSeq" id="XP_018656339.1">
    <property type="nucleotide sequence ID" value="XM_018810446.1"/>
</dbReference>